<dbReference type="AlphaFoldDB" id="A0A427ANS0"/>
<dbReference type="EMBL" id="AMZH03001817">
    <property type="protein sequence ID" value="RRT77871.1"/>
    <property type="molecule type" value="Genomic_DNA"/>
</dbReference>
<evidence type="ECO:0000313" key="2">
    <source>
        <dbReference type="EMBL" id="RRT77871.1"/>
    </source>
</evidence>
<feature type="region of interest" description="Disordered" evidence="1">
    <location>
        <begin position="84"/>
        <end position="115"/>
    </location>
</feature>
<evidence type="ECO:0000256" key="1">
    <source>
        <dbReference type="SAM" id="MobiDB-lite"/>
    </source>
</evidence>
<gene>
    <name evidence="2" type="ORF">B296_00000940</name>
</gene>
<comment type="caution">
    <text evidence="2">The sequence shown here is derived from an EMBL/GenBank/DDBJ whole genome shotgun (WGS) entry which is preliminary data.</text>
</comment>
<protein>
    <submittedName>
        <fullName evidence="2">Uncharacterized protein</fullName>
    </submittedName>
</protein>
<organism evidence="2 3">
    <name type="scientific">Ensete ventricosum</name>
    <name type="common">Abyssinian banana</name>
    <name type="synonym">Musa ensete</name>
    <dbReference type="NCBI Taxonomy" id="4639"/>
    <lineage>
        <taxon>Eukaryota</taxon>
        <taxon>Viridiplantae</taxon>
        <taxon>Streptophyta</taxon>
        <taxon>Embryophyta</taxon>
        <taxon>Tracheophyta</taxon>
        <taxon>Spermatophyta</taxon>
        <taxon>Magnoliopsida</taxon>
        <taxon>Liliopsida</taxon>
        <taxon>Zingiberales</taxon>
        <taxon>Musaceae</taxon>
        <taxon>Ensete</taxon>
    </lineage>
</organism>
<proteinExistence type="predicted"/>
<evidence type="ECO:0000313" key="3">
    <source>
        <dbReference type="Proteomes" id="UP000287651"/>
    </source>
</evidence>
<sequence>MTTTTTGPRDGRGIDLVASLSHGFYSHERRRRRREIDQGRGPAYVGRPPWLLFLSANFVDSLMRRGFEFHMNWLLEGLQYALGRTTLGSPPPPPPPPLSLLREDHDEGEAGGALSEDFLSPKLMVNGRPSSPRCGSLVG</sequence>
<feature type="compositionally biased region" description="Pro residues" evidence="1">
    <location>
        <begin position="89"/>
        <end position="98"/>
    </location>
</feature>
<dbReference type="Proteomes" id="UP000287651">
    <property type="component" value="Unassembled WGS sequence"/>
</dbReference>
<reference evidence="2 3" key="1">
    <citation type="journal article" date="2014" name="Agronomy (Basel)">
        <title>A Draft Genome Sequence for Ensete ventricosum, the Drought-Tolerant Tree Against Hunger.</title>
        <authorList>
            <person name="Harrison J."/>
            <person name="Moore K.A."/>
            <person name="Paszkiewicz K."/>
            <person name="Jones T."/>
            <person name="Grant M."/>
            <person name="Ambacheew D."/>
            <person name="Muzemil S."/>
            <person name="Studholme D.J."/>
        </authorList>
    </citation>
    <scope>NUCLEOTIDE SEQUENCE [LARGE SCALE GENOMIC DNA]</scope>
</reference>
<accession>A0A427ANS0</accession>
<name>A0A427ANS0_ENSVE</name>